<evidence type="ECO:0000256" key="2">
    <source>
        <dbReference type="ARBA" id="ARBA00007357"/>
    </source>
</evidence>
<gene>
    <name evidence="11" type="ORF">HF999_06815</name>
</gene>
<sequence>MLAACGVSGPGGGPSTSAAPPRPLTGPDLSGVAPGVRPQDDLFRHVNGAWYEGFTIPADKASFNTFTDLSDRALDQLKVIIESIKDPRTRSAEAKIRDVYDSFMDTARIDAAGADPIKPDLEAIDKAADKDALLDVTGAHQKQGVSGLVGYYVDTDQKDSSKYVLNLVQSGIGLPDEAYYRDAKYADVRDKYRAYLEKVASLAGLSDPPAVAARVLAFETSVAKGHWDRVRSRDATNTYNPYPWSELGKLAPGYDWNRWQKAVGIKAEDAKNIVVAQPSFLTSAAKLWADTDLDTLKDHARIQVVRAYAAYLAAPIVTANFEFYSKTLSGVEQQRDRWKRGVAVVEGALGEALGELYVKKHFPADAKKQAEQLVNNLRSAYRASFEDLDWMTPATRRAAAAKLEKIRTKIGYPDQWRDYSDLKTDSKSIVDNVRASGEFDNAYQLAKLAKPVDKGEWLMTPQTVNAYYNPGMNEIVFPAAILQSPFFSPDAQSAVNYGGIGAVIGHEIGHAFDDQGAKYDGDGNLKDWWEPADRAEFEKRTKALIAQYDVLVPAGLPPENKVNGGLTVGENLADLGGLSIAVAAYRIAVANRDPGTEGAGRASAAPSASTSAGASAAPSGSAAPASGPDLTPLFLSWGRIWRNKARQAAAIQSLATDPHAPNEFRANQVVKNVGSFADTFGVKPGDGEWLDPKDRVRVW</sequence>
<evidence type="ECO:0000256" key="1">
    <source>
        <dbReference type="ARBA" id="ARBA00001947"/>
    </source>
</evidence>
<evidence type="ECO:0000259" key="9">
    <source>
        <dbReference type="Pfam" id="PF01431"/>
    </source>
</evidence>
<dbReference type="AlphaFoldDB" id="A0A846X0Q1"/>
<name>A0A846X0Q1_9ACTN</name>
<evidence type="ECO:0000313" key="12">
    <source>
        <dbReference type="Proteomes" id="UP000582646"/>
    </source>
</evidence>
<feature type="compositionally biased region" description="Low complexity" evidence="8">
    <location>
        <begin position="599"/>
        <end position="626"/>
    </location>
</feature>
<evidence type="ECO:0000259" key="10">
    <source>
        <dbReference type="Pfam" id="PF05649"/>
    </source>
</evidence>
<proteinExistence type="inferred from homology"/>
<feature type="domain" description="Peptidase M13 N-terminal" evidence="10">
    <location>
        <begin position="38"/>
        <end position="413"/>
    </location>
</feature>
<reference evidence="11 12" key="1">
    <citation type="submission" date="2020-04" db="EMBL/GenBank/DDBJ databases">
        <title>MicrobeNet Type strains.</title>
        <authorList>
            <person name="Nicholson A.C."/>
        </authorList>
    </citation>
    <scope>NUCLEOTIDE SEQUENCE [LARGE SCALE GENOMIC DNA]</scope>
    <source>
        <strain evidence="11 12">DSM 44113</strain>
    </source>
</reference>
<feature type="region of interest" description="Disordered" evidence="8">
    <location>
        <begin position="1"/>
        <end position="36"/>
    </location>
</feature>
<evidence type="ECO:0000256" key="4">
    <source>
        <dbReference type="ARBA" id="ARBA00022723"/>
    </source>
</evidence>
<dbReference type="InterPro" id="IPR008753">
    <property type="entry name" value="Peptidase_M13_N"/>
</dbReference>
<keyword evidence="4" id="KW-0479">Metal-binding</keyword>
<organism evidence="11 12">
    <name type="scientific">Tsukamurella spumae</name>
    <dbReference type="NCBI Taxonomy" id="44753"/>
    <lineage>
        <taxon>Bacteria</taxon>
        <taxon>Bacillati</taxon>
        <taxon>Actinomycetota</taxon>
        <taxon>Actinomycetes</taxon>
        <taxon>Mycobacteriales</taxon>
        <taxon>Tsukamurellaceae</taxon>
        <taxon>Tsukamurella</taxon>
    </lineage>
</organism>
<comment type="cofactor">
    <cofactor evidence="1">
        <name>Zn(2+)</name>
        <dbReference type="ChEBI" id="CHEBI:29105"/>
    </cofactor>
</comment>
<evidence type="ECO:0000256" key="7">
    <source>
        <dbReference type="ARBA" id="ARBA00023049"/>
    </source>
</evidence>
<feature type="domain" description="Peptidase M13 C-terminal" evidence="9">
    <location>
        <begin position="465"/>
        <end position="587"/>
    </location>
</feature>
<dbReference type="Pfam" id="PF01431">
    <property type="entry name" value="Peptidase_M13"/>
    <property type="match status" value="2"/>
</dbReference>
<keyword evidence="7" id="KW-0482">Metalloprotease</keyword>
<dbReference type="InterPro" id="IPR018497">
    <property type="entry name" value="Peptidase_M13_C"/>
</dbReference>
<feature type="domain" description="Peptidase M13 C-terminal" evidence="9">
    <location>
        <begin position="633"/>
        <end position="695"/>
    </location>
</feature>
<keyword evidence="3" id="KW-0645">Protease</keyword>
<dbReference type="Gene3D" id="3.40.390.10">
    <property type="entry name" value="Collagenase (Catalytic Domain)"/>
    <property type="match status" value="1"/>
</dbReference>
<feature type="region of interest" description="Disordered" evidence="8">
    <location>
        <begin position="594"/>
        <end position="626"/>
    </location>
</feature>
<dbReference type="InterPro" id="IPR000718">
    <property type="entry name" value="Peptidase_M13"/>
</dbReference>
<comment type="caution">
    <text evidence="11">The sequence shown here is derived from an EMBL/GenBank/DDBJ whole genome shotgun (WGS) entry which is preliminary data.</text>
</comment>
<dbReference type="InterPro" id="IPR024079">
    <property type="entry name" value="MetalloPept_cat_dom_sf"/>
</dbReference>
<dbReference type="SUPFAM" id="SSF55486">
    <property type="entry name" value="Metalloproteases ('zincins'), catalytic domain"/>
    <property type="match status" value="1"/>
</dbReference>
<keyword evidence="6" id="KW-0862">Zinc</keyword>
<dbReference type="GO" id="GO:0004222">
    <property type="term" value="F:metalloendopeptidase activity"/>
    <property type="evidence" value="ECO:0007669"/>
    <property type="project" value="InterPro"/>
</dbReference>
<dbReference type="EMBL" id="JAAXOQ010000007">
    <property type="protein sequence ID" value="NKY18075.1"/>
    <property type="molecule type" value="Genomic_DNA"/>
</dbReference>
<dbReference type="GO" id="GO:0005886">
    <property type="term" value="C:plasma membrane"/>
    <property type="evidence" value="ECO:0007669"/>
    <property type="project" value="TreeGrafter"/>
</dbReference>
<dbReference type="InterPro" id="IPR042089">
    <property type="entry name" value="Peptidase_M13_dom_2"/>
</dbReference>
<dbReference type="Gene3D" id="1.10.1380.10">
    <property type="entry name" value="Neutral endopeptidase , domain2"/>
    <property type="match status" value="1"/>
</dbReference>
<dbReference type="PANTHER" id="PTHR11733:SF167">
    <property type="entry name" value="FI17812P1-RELATED"/>
    <property type="match status" value="1"/>
</dbReference>
<protein>
    <submittedName>
        <fullName evidence="11">M13 family peptidase</fullName>
    </submittedName>
</protein>
<dbReference type="CDD" id="cd08662">
    <property type="entry name" value="M13"/>
    <property type="match status" value="1"/>
</dbReference>
<evidence type="ECO:0000256" key="5">
    <source>
        <dbReference type="ARBA" id="ARBA00022801"/>
    </source>
</evidence>
<comment type="similarity">
    <text evidence="2">Belongs to the peptidase M13 family.</text>
</comment>
<dbReference type="PRINTS" id="PR00786">
    <property type="entry name" value="NEPRILYSIN"/>
</dbReference>
<dbReference type="PANTHER" id="PTHR11733">
    <property type="entry name" value="ZINC METALLOPROTEASE FAMILY M13 NEPRILYSIN-RELATED"/>
    <property type="match status" value="1"/>
</dbReference>
<dbReference type="GO" id="GO:0016485">
    <property type="term" value="P:protein processing"/>
    <property type="evidence" value="ECO:0007669"/>
    <property type="project" value="TreeGrafter"/>
</dbReference>
<dbReference type="Proteomes" id="UP000582646">
    <property type="component" value="Unassembled WGS sequence"/>
</dbReference>
<evidence type="ECO:0000256" key="3">
    <source>
        <dbReference type="ARBA" id="ARBA00022670"/>
    </source>
</evidence>
<dbReference type="Pfam" id="PF05649">
    <property type="entry name" value="Peptidase_M13_N"/>
    <property type="match status" value="1"/>
</dbReference>
<evidence type="ECO:0000313" key="11">
    <source>
        <dbReference type="EMBL" id="NKY18075.1"/>
    </source>
</evidence>
<evidence type="ECO:0000256" key="6">
    <source>
        <dbReference type="ARBA" id="ARBA00022833"/>
    </source>
</evidence>
<accession>A0A846X0Q1</accession>
<dbReference type="PROSITE" id="PS51885">
    <property type="entry name" value="NEPRILYSIN"/>
    <property type="match status" value="1"/>
</dbReference>
<keyword evidence="12" id="KW-1185">Reference proteome</keyword>
<dbReference type="GO" id="GO:0046872">
    <property type="term" value="F:metal ion binding"/>
    <property type="evidence" value="ECO:0007669"/>
    <property type="project" value="UniProtKB-KW"/>
</dbReference>
<evidence type="ECO:0000256" key="8">
    <source>
        <dbReference type="SAM" id="MobiDB-lite"/>
    </source>
</evidence>
<keyword evidence="5" id="KW-0378">Hydrolase</keyword>